<evidence type="ECO:0000259" key="6">
    <source>
        <dbReference type="PROSITE" id="PS51123"/>
    </source>
</evidence>
<dbReference type="STRING" id="1302689.RG47T_2995"/>
<dbReference type="Gene3D" id="3.30.1330.60">
    <property type="entry name" value="OmpA-like domain"/>
    <property type="match status" value="1"/>
</dbReference>
<organism evidence="7 8">
    <name type="scientific">Mucilaginibacter polytrichastri</name>
    <dbReference type="NCBI Taxonomy" id="1302689"/>
    <lineage>
        <taxon>Bacteria</taxon>
        <taxon>Pseudomonadati</taxon>
        <taxon>Bacteroidota</taxon>
        <taxon>Sphingobacteriia</taxon>
        <taxon>Sphingobacteriales</taxon>
        <taxon>Sphingobacteriaceae</taxon>
        <taxon>Mucilaginibacter</taxon>
    </lineage>
</organism>
<dbReference type="PANTHER" id="PTHR30329:SF21">
    <property type="entry name" value="LIPOPROTEIN YIAD-RELATED"/>
    <property type="match status" value="1"/>
</dbReference>
<dbReference type="CDD" id="cd07185">
    <property type="entry name" value="OmpA_C-like"/>
    <property type="match status" value="1"/>
</dbReference>
<reference evidence="7 8" key="1">
    <citation type="submission" date="2016-11" db="EMBL/GenBank/DDBJ databases">
        <title>Whole Genome Sequencing of Mucilaginibacter polytrichastri RG4-7(T) isolated from the moss sample.</title>
        <authorList>
            <person name="Li Y."/>
        </authorList>
    </citation>
    <scope>NUCLEOTIDE SEQUENCE [LARGE SCALE GENOMIC DNA]</scope>
    <source>
        <strain evidence="7 8">RG4-7</strain>
    </source>
</reference>
<protein>
    <recommendedName>
        <fullName evidence="6">OmpA-like domain-containing protein</fullName>
    </recommendedName>
</protein>
<dbReference type="InterPro" id="IPR011659">
    <property type="entry name" value="WD40"/>
</dbReference>
<dbReference type="InterPro" id="IPR050330">
    <property type="entry name" value="Bact_OuterMem_StrucFunc"/>
</dbReference>
<dbReference type="SUPFAM" id="SSF82171">
    <property type="entry name" value="DPP6 N-terminal domain-like"/>
    <property type="match status" value="1"/>
</dbReference>
<dbReference type="OrthoDB" id="9809364at2"/>
<feature type="compositionally biased region" description="Polar residues" evidence="5">
    <location>
        <begin position="176"/>
        <end position="187"/>
    </location>
</feature>
<dbReference type="PROSITE" id="PS51123">
    <property type="entry name" value="OMPA_2"/>
    <property type="match status" value="1"/>
</dbReference>
<dbReference type="Proteomes" id="UP000186720">
    <property type="component" value="Unassembled WGS sequence"/>
</dbReference>
<evidence type="ECO:0000313" key="7">
    <source>
        <dbReference type="EMBL" id="OKS87534.1"/>
    </source>
</evidence>
<dbReference type="PANTHER" id="PTHR30329">
    <property type="entry name" value="STATOR ELEMENT OF FLAGELLAR MOTOR COMPLEX"/>
    <property type="match status" value="1"/>
</dbReference>
<feature type="domain" description="OmpA-like" evidence="6">
    <location>
        <begin position="521"/>
        <end position="643"/>
    </location>
</feature>
<dbReference type="EMBL" id="MPPL01000001">
    <property type="protein sequence ID" value="OKS87534.1"/>
    <property type="molecule type" value="Genomic_DNA"/>
</dbReference>
<dbReference type="InterPro" id="IPR006665">
    <property type="entry name" value="OmpA-like"/>
</dbReference>
<evidence type="ECO:0000256" key="5">
    <source>
        <dbReference type="SAM" id="MobiDB-lite"/>
    </source>
</evidence>
<evidence type="ECO:0000256" key="1">
    <source>
        <dbReference type="ARBA" id="ARBA00004442"/>
    </source>
</evidence>
<keyword evidence="2 4" id="KW-0472">Membrane</keyword>
<keyword evidence="3" id="KW-0998">Cell outer membrane</keyword>
<dbReference type="PRINTS" id="PR01021">
    <property type="entry name" value="OMPADOMAIN"/>
</dbReference>
<name>A0A1Q6A0I6_9SPHI</name>
<evidence type="ECO:0000256" key="3">
    <source>
        <dbReference type="ARBA" id="ARBA00023237"/>
    </source>
</evidence>
<gene>
    <name evidence="7" type="ORF">RG47T_2995</name>
</gene>
<proteinExistence type="predicted"/>
<comment type="caution">
    <text evidence="7">The sequence shown here is derived from an EMBL/GenBank/DDBJ whole genome shotgun (WGS) entry which is preliminary data.</text>
</comment>
<feature type="region of interest" description="Disordered" evidence="5">
    <location>
        <begin position="163"/>
        <end position="187"/>
    </location>
</feature>
<evidence type="ECO:0000256" key="2">
    <source>
        <dbReference type="ARBA" id="ARBA00023136"/>
    </source>
</evidence>
<dbReference type="AlphaFoldDB" id="A0A1Q6A0I6"/>
<evidence type="ECO:0000256" key="4">
    <source>
        <dbReference type="PROSITE-ProRule" id="PRU00473"/>
    </source>
</evidence>
<dbReference type="Pfam" id="PF07676">
    <property type="entry name" value="PD40"/>
    <property type="match status" value="2"/>
</dbReference>
<sequence>MIADSYRNIKDYSKADYWYTQLTQAPTIKPQWALYYAEVLANKQDYTGSEKWYQKYLELVTTDNRAAAFAKVYPQVDGFLRNRKDWSISYLNINTAASEYSPLYYKKGLIFASNRKMGVLSKKVFGWDQTPFSDLYEVKNRQDIKAVNLDSLKTALKKDTKIKGKRYKENDDDTPPTANDSQTQGNYNPKFLQDTIGDYLSAKVAADPVMGNVNSPYHEGSATLLPDGSLMFTRNNYFKGKYNESKDGVNKLKIFTAKAPKWEIIEPFPYNNDQYSTGHPSLNKEGTILIFASDKPGGYGGTDLYYCKRATTNSEWETPVNMGPIINTEGNELFPTLYKDSTLYFSSTGHPGLGGLDVFQVALSNLKPLHAPINLGSPINSSVDDFGLIRSEDGKHGFFSSNRNGNDDIYSFLHNDFEIKLHGTIVDAHTNEPICYSTALLKPYGLKDLEPDMPCSFGSLLQPETDYHVTATNYGYSTAVANFSTRGIHKDTTINIVLKITGLKRPFDLDKETSASTFNCDSLKKTLTIDKIYYDLDKSFIRPDAQVQLAKLIKLLNEQPDLKLLIASYCDSRESKAYNMALSLRRSQAAKDYLVANGIDAARIYTEHFGENNLVNDCPDGVPCTEAEQQLNRRSEFSIIKSGKKVLSMDCKWIERAFDNR</sequence>
<dbReference type="InterPro" id="IPR036737">
    <property type="entry name" value="OmpA-like_sf"/>
</dbReference>
<accession>A0A1Q6A0I6</accession>
<comment type="subcellular location">
    <subcellularLocation>
        <location evidence="1">Cell outer membrane</location>
    </subcellularLocation>
</comment>
<dbReference type="SUPFAM" id="SSF81901">
    <property type="entry name" value="HCP-like"/>
    <property type="match status" value="1"/>
</dbReference>
<dbReference type="SUPFAM" id="SSF103088">
    <property type="entry name" value="OmpA-like"/>
    <property type="match status" value="1"/>
</dbReference>
<evidence type="ECO:0000313" key="8">
    <source>
        <dbReference type="Proteomes" id="UP000186720"/>
    </source>
</evidence>
<dbReference type="InterPro" id="IPR006664">
    <property type="entry name" value="OMP_bac"/>
</dbReference>
<dbReference type="GO" id="GO:0009279">
    <property type="term" value="C:cell outer membrane"/>
    <property type="evidence" value="ECO:0007669"/>
    <property type="project" value="UniProtKB-SubCell"/>
</dbReference>
<keyword evidence="8" id="KW-1185">Reference proteome</keyword>
<dbReference type="Pfam" id="PF00691">
    <property type="entry name" value="OmpA"/>
    <property type="match status" value="1"/>
</dbReference>